<feature type="transmembrane region" description="Helical" evidence="1">
    <location>
        <begin position="232"/>
        <end position="252"/>
    </location>
</feature>
<feature type="transmembrane region" description="Helical" evidence="1">
    <location>
        <begin position="356"/>
        <end position="377"/>
    </location>
</feature>
<sequence length="579" mass="65252">MDTIPTQTNIDPKHKKSKISFDMLVHAVRDAWHRFPVTVVYIAYLALWSVIQIIGDFFGDDNLVASLWYLGSMGVPLSLAVYLWCEYLRRPSRLPMVIANLLLVADCICIFCFESSLGMAWNVGRGAMFAALAVAIIFIPSRSPMAWNFSNSQVTGLIIAAAFGWAFMLALGAIFMTINGLFGLDIWKPMACAQAVCAGSVPAVIFLHLIPRRDESERDEKAFFATKFQCGTAKYFFLMVTVIYMAILYVYGFKILFTWELPRGIVSLSVTGLTAAVFVTLFFLEGVRRTHPTDSLTLKAIRVLPVAMIPLLVLMSVAVLYRIGEYGLTVSRLYVLTFNLWCYGVFIYLMVRRPRIYNAVAISFAVVFLATSIVPYFNFTTLSDVMMQRKLRERLVELGFTEFPVSEEAFIPEFERLDSRDRMDLRSIVKELDRHGIQSGLDGIIEPSLYTGHNSVIYSYRNDNEGSAQKSVDLNYRKSDVSIPDGFRKVDQLNEYMSKLDVDNRNGAISLGGTEFLLPADSLIHLSDSVYEPVILHAASGTPDTVFVAERISFYYVPATWSGKREVTSLDIYGYKFTR</sequence>
<feature type="transmembrane region" description="Helical" evidence="1">
    <location>
        <begin position="333"/>
        <end position="351"/>
    </location>
</feature>
<dbReference type="Proteomes" id="UP000297635">
    <property type="component" value="Unassembled WGS sequence"/>
</dbReference>
<feature type="transmembrane region" description="Helical" evidence="1">
    <location>
        <begin position="154"/>
        <end position="178"/>
    </location>
</feature>
<accession>A0A4Z0V8A0</accession>
<reference evidence="2 3" key="1">
    <citation type="submission" date="2019-02" db="EMBL/GenBank/DDBJ databases">
        <title>Isolation and identification of novel species under the genus Muribaculum.</title>
        <authorList>
            <person name="Miyake S."/>
            <person name="Ding Y."/>
            <person name="Low A."/>
            <person name="Soh M."/>
            <person name="Seedorf H."/>
        </authorList>
    </citation>
    <scope>NUCLEOTIDE SEQUENCE [LARGE SCALE GENOMIC DNA]</scope>
    <source>
        <strain evidence="2 3">TLL-A3</strain>
    </source>
</reference>
<keyword evidence="3" id="KW-1185">Reference proteome</keyword>
<keyword evidence="1" id="KW-0812">Transmembrane</keyword>
<dbReference type="Pfam" id="PF13687">
    <property type="entry name" value="DUF4153"/>
    <property type="match status" value="1"/>
</dbReference>
<dbReference type="AlphaFoldDB" id="A0A4Z0V8A0"/>
<evidence type="ECO:0000256" key="1">
    <source>
        <dbReference type="SAM" id="Phobius"/>
    </source>
</evidence>
<gene>
    <name evidence="2" type="ORF">EZ315_08070</name>
</gene>
<keyword evidence="1" id="KW-1133">Transmembrane helix</keyword>
<comment type="caution">
    <text evidence="2">The sequence shown here is derived from an EMBL/GenBank/DDBJ whole genome shotgun (WGS) entry which is preliminary data.</text>
</comment>
<dbReference type="GeneID" id="82149746"/>
<protein>
    <submittedName>
        <fullName evidence="2">DUF4153 domain-containing protein</fullName>
    </submittedName>
</protein>
<feature type="transmembrane region" description="Helical" evidence="1">
    <location>
        <begin position="97"/>
        <end position="117"/>
    </location>
</feature>
<feature type="transmembrane region" description="Helical" evidence="1">
    <location>
        <begin position="67"/>
        <end position="85"/>
    </location>
</feature>
<name>A0A4Z0V8A0_9BACT</name>
<dbReference type="InterPro" id="IPR025291">
    <property type="entry name" value="DUF4153"/>
</dbReference>
<keyword evidence="1" id="KW-0472">Membrane</keyword>
<evidence type="ECO:0000313" key="2">
    <source>
        <dbReference type="EMBL" id="TGG40624.1"/>
    </source>
</evidence>
<dbReference type="RefSeq" id="WP_135471621.1">
    <property type="nucleotide sequence ID" value="NZ_CASJDB010000001.1"/>
</dbReference>
<feature type="transmembrane region" description="Helical" evidence="1">
    <location>
        <begin position="296"/>
        <end position="321"/>
    </location>
</feature>
<organism evidence="2 3">
    <name type="scientific">Duncaniella freteri</name>
    <dbReference type="NCBI Taxonomy" id="2530391"/>
    <lineage>
        <taxon>Bacteria</taxon>
        <taxon>Pseudomonadati</taxon>
        <taxon>Bacteroidota</taxon>
        <taxon>Bacteroidia</taxon>
        <taxon>Bacteroidales</taxon>
        <taxon>Muribaculaceae</taxon>
        <taxon>Duncaniella</taxon>
    </lineage>
</organism>
<evidence type="ECO:0000313" key="3">
    <source>
        <dbReference type="Proteomes" id="UP000297635"/>
    </source>
</evidence>
<feature type="transmembrane region" description="Helical" evidence="1">
    <location>
        <begin position="190"/>
        <end position="211"/>
    </location>
</feature>
<dbReference type="EMBL" id="SJSA01000001">
    <property type="protein sequence ID" value="TGG40624.1"/>
    <property type="molecule type" value="Genomic_DNA"/>
</dbReference>
<feature type="transmembrane region" description="Helical" evidence="1">
    <location>
        <begin position="123"/>
        <end position="142"/>
    </location>
</feature>
<feature type="transmembrane region" description="Helical" evidence="1">
    <location>
        <begin position="264"/>
        <end position="284"/>
    </location>
</feature>
<feature type="transmembrane region" description="Helical" evidence="1">
    <location>
        <begin position="35"/>
        <end position="55"/>
    </location>
</feature>
<proteinExistence type="predicted"/>